<dbReference type="HOGENOM" id="CLU_2149219_0_0_1"/>
<dbReference type="AlphaFoldDB" id="W1PPU3"/>
<name>W1PPU3_AMBTC</name>
<protein>
    <recommendedName>
        <fullName evidence="4">Squalene cyclase N-terminal domain-containing protein</fullName>
    </recommendedName>
</protein>
<keyword evidence="1" id="KW-0460">Magnesium</keyword>
<dbReference type="InterPro" id="IPR008930">
    <property type="entry name" value="Terpenoid_cyclase/PrenylTrfase"/>
</dbReference>
<dbReference type="InterPro" id="IPR050148">
    <property type="entry name" value="Terpene_synthase-like"/>
</dbReference>
<dbReference type="OMA" id="GHECMER"/>
<proteinExistence type="predicted"/>
<accession>W1PPU3</accession>
<keyword evidence="3" id="KW-1185">Reference proteome</keyword>
<reference evidence="3" key="1">
    <citation type="journal article" date="2013" name="Science">
        <title>The Amborella genome and the evolution of flowering plants.</title>
        <authorList>
            <consortium name="Amborella Genome Project"/>
        </authorList>
    </citation>
    <scope>NUCLEOTIDE SEQUENCE [LARGE SCALE GENOMIC DNA]</scope>
</reference>
<sequence>MEKHIEVLVKEMKQMMREMKVPIHNPSAYDIAWVAMIPSDKCGGEPMFPKCLEWIIQNQKVEGFWGGDDDGNSPSPTAECLPATLACIVALKTWDVGHECMERDTQTTFSPY</sequence>
<dbReference type="GO" id="GO:0016114">
    <property type="term" value="P:terpenoid biosynthetic process"/>
    <property type="evidence" value="ECO:0007669"/>
    <property type="project" value="InterPro"/>
</dbReference>
<dbReference type="EMBL" id="KI392639">
    <property type="protein sequence ID" value="ERN12062.1"/>
    <property type="molecule type" value="Genomic_DNA"/>
</dbReference>
<evidence type="ECO:0000256" key="1">
    <source>
        <dbReference type="ARBA" id="ARBA00022842"/>
    </source>
</evidence>
<evidence type="ECO:0000313" key="3">
    <source>
        <dbReference type="Proteomes" id="UP000017836"/>
    </source>
</evidence>
<organism evidence="2 3">
    <name type="scientific">Amborella trichopoda</name>
    <dbReference type="NCBI Taxonomy" id="13333"/>
    <lineage>
        <taxon>Eukaryota</taxon>
        <taxon>Viridiplantae</taxon>
        <taxon>Streptophyta</taxon>
        <taxon>Embryophyta</taxon>
        <taxon>Tracheophyta</taxon>
        <taxon>Spermatophyta</taxon>
        <taxon>Magnoliopsida</taxon>
        <taxon>Amborellales</taxon>
        <taxon>Amborellaceae</taxon>
        <taxon>Amborella</taxon>
    </lineage>
</organism>
<evidence type="ECO:0000313" key="2">
    <source>
        <dbReference type="EMBL" id="ERN12062.1"/>
    </source>
</evidence>
<evidence type="ECO:0008006" key="4">
    <source>
        <dbReference type="Google" id="ProtNLM"/>
    </source>
</evidence>
<dbReference type="Gramene" id="ERN12062">
    <property type="protein sequence ID" value="ERN12062"/>
    <property type="gene ID" value="AMTR_s00035p00164780"/>
</dbReference>
<dbReference type="SUPFAM" id="SSF48239">
    <property type="entry name" value="Terpenoid cyclases/Protein prenyltransferases"/>
    <property type="match status" value="1"/>
</dbReference>
<dbReference type="Gene3D" id="1.50.10.160">
    <property type="match status" value="1"/>
</dbReference>
<dbReference type="PANTHER" id="PTHR31739:SF25">
    <property type="entry name" value="(E,E)-GERANYLLINALOOL SYNTHASE"/>
    <property type="match status" value="1"/>
</dbReference>
<dbReference type="Proteomes" id="UP000017836">
    <property type="component" value="Unassembled WGS sequence"/>
</dbReference>
<gene>
    <name evidence="2" type="ORF">AMTR_s00035p00164780</name>
</gene>
<dbReference type="GO" id="GO:0010333">
    <property type="term" value="F:terpene synthase activity"/>
    <property type="evidence" value="ECO:0007669"/>
    <property type="project" value="InterPro"/>
</dbReference>
<dbReference type="PANTHER" id="PTHR31739">
    <property type="entry name" value="ENT-COPALYL DIPHOSPHATE SYNTHASE, CHLOROPLASTIC"/>
    <property type="match status" value="1"/>
</dbReference>